<protein>
    <recommendedName>
        <fullName evidence="3">Lipoprotein</fullName>
    </recommendedName>
</protein>
<evidence type="ECO:0000313" key="2">
    <source>
        <dbReference type="Proteomes" id="UP000294644"/>
    </source>
</evidence>
<dbReference type="AlphaFoldDB" id="A0A4V2Z0B6"/>
<dbReference type="RefSeq" id="WP_132067507.1">
    <property type="nucleotide sequence ID" value="NZ_SMFN01000030.1"/>
</dbReference>
<dbReference type="OrthoDB" id="1367246at2"/>
<comment type="caution">
    <text evidence="1">The sequence shown here is derived from an EMBL/GenBank/DDBJ whole genome shotgun (WGS) entry which is preliminary data.</text>
</comment>
<accession>A0A4V2Z0B6</accession>
<keyword evidence="2" id="KW-1185">Reference proteome</keyword>
<sequence length="144" mass="16669">MKRITKIIKYLPLVLVCMLLFGCQIKKKLTTYNNSYYTVAIYKMHAKPINNNVTINIKALNGKPLNNLIYWVKRDCENVRIDNSSTYSLKVAYETLRMEVTGFGYRTIEIKPLNLTAKDSVVFDFYLTPDDRPLLECITNSSNN</sequence>
<reference evidence="1 2" key="1">
    <citation type="submission" date="2019-03" db="EMBL/GenBank/DDBJ databases">
        <title>Flavobacterium LB-D12 sp. nov., isolated from arctic soil.</title>
        <authorList>
            <person name="Chaudhary D.K."/>
        </authorList>
    </citation>
    <scope>NUCLEOTIDE SEQUENCE [LARGE SCALE GENOMIC DNA]</scope>
    <source>
        <strain evidence="1 2">LB-D12</strain>
    </source>
</reference>
<evidence type="ECO:0008006" key="3">
    <source>
        <dbReference type="Google" id="ProtNLM"/>
    </source>
</evidence>
<organism evidence="1 2">
    <name type="scientific">Flavobacterium sandaracinum</name>
    <dbReference type="NCBI Taxonomy" id="2541733"/>
    <lineage>
        <taxon>Bacteria</taxon>
        <taxon>Pseudomonadati</taxon>
        <taxon>Bacteroidota</taxon>
        <taxon>Flavobacteriia</taxon>
        <taxon>Flavobacteriales</taxon>
        <taxon>Flavobacteriaceae</taxon>
        <taxon>Flavobacterium</taxon>
    </lineage>
</organism>
<evidence type="ECO:0000313" key="1">
    <source>
        <dbReference type="EMBL" id="TDE00388.1"/>
    </source>
</evidence>
<name>A0A4V2Z0B6_9FLAO</name>
<gene>
    <name evidence="1" type="ORF">E0F91_16590</name>
</gene>
<dbReference type="PROSITE" id="PS51257">
    <property type="entry name" value="PROKAR_LIPOPROTEIN"/>
    <property type="match status" value="1"/>
</dbReference>
<dbReference type="Proteomes" id="UP000294644">
    <property type="component" value="Unassembled WGS sequence"/>
</dbReference>
<proteinExistence type="predicted"/>
<dbReference type="EMBL" id="SMFN01000030">
    <property type="protein sequence ID" value="TDE00388.1"/>
    <property type="molecule type" value="Genomic_DNA"/>
</dbReference>